<dbReference type="CDD" id="cd13965">
    <property type="entry name" value="PT_UbiA_3"/>
    <property type="match status" value="1"/>
</dbReference>
<protein>
    <submittedName>
        <fullName evidence="6">UbiA prenyltransferase family</fullName>
    </submittedName>
</protein>
<feature type="transmembrane region" description="Helical" evidence="5">
    <location>
        <begin position="238"/>
        <end position="256"/>
    </location>
</feature>
<evidence type="ECO:0000256" key="3">
    <source>
        <dbReference type="ARBA" id="ARBA00022989"/>
    </source>
</evidence>
<dbReference type="InterPro" id="IPR044878">
    <property type="entry name" value="UbiA_sf"/>
</dbReference>
<dbReference type="PANTHER" id="PTHR42723">
    <property type="entry name" value="CHLOROPHYLL SYNTHASE"/>
    <property type="match status" value="1"/>
</dbReference>
<proteinExistence type="predicted"/>
<comment type="subcellular location">
    <subcellularLocation>
        <location evidence="1">Membrane</location>
        <topology evidence="1">Multi-pass membrane protein</topology>
    </subcellularLocation>
</comment>
<dbReference type="Gene3D" id="1.10.357.140">
    <property type="entry name" value="UbiA prenyltransferase"/>
    <property type="match status" value="1"/>
</dbReference>
<feature type="transmembrane region" description="Helical" evidence="5">
    <location>
        <begin position="268"/>
        <end position="289"/>
    </location>
</feature>
<evidence type="ECO:0000256" key="4">
    <source>
        <dbReference type="ARBA" id="ARBA00023136"/>
    </source>
</evidence>
<dbReference type="AlphaFoldDB" id="A0AAD7HX42"/>
<keyword evidence="3 5" id="KW-1133">Transmembrane helix</keyword>
<feature type="transmembrane region" description="Helical" evidence="5">
    <location>
        <begin position="214"/>
        <end position="232"/>
    </location>
</feature>
<keyword evidence="7" id="KW-1185">Reference proteome</keyword>
<keyword evidence="2 5" id="KW-0812">Transmembrane</keyword>
<evidence type="ECO:0000313" key="7">
    <source>
        <dbReference type="Proteomes" id="UP001215280"/>
    </source>
</evidence>
<name>A0AAD7HX42_9AGAR</name>
<reference evidence="6" key="1">
    <citation type="submission" date="2023-03" db="EMBL/GenBank/DDBJ databases">
        <title>Massive genome expansion in bonnet fungi (Mycena s.s.) driven by repeated elements and novel gene families across ecological guilds.</title>
        <authorList>
            <consortium name="Lawrence Berkeley National Laboratory"/>
            <person name="Harder C.B."/>
            <person name="Miyauchi S."/>
            <person name="Viragh M."/>
            <person name="Kuo A."/>
            <person name="Thoen E."/>
            <person name="Andreopoulos B."/>
            <person name="Lu D."/>
            <person name="Skrede I."/>
            <person name="Drula E."/>
            <person name="Henrissat B."/>
            <person name="Morin E."/>
            <person name="Kohler A."/>
            <person name="Barry K."/>
            <person name="LaButti K."/>
            <person name="Morin E."/>
            <person name="Salamov A."/>
            <person name="Lipzen A."/>
            <person name="Mereny Z."/>
            <person name="Hegedus B."/>
            <person name="Baldrian P."/>
            <person name="Stursova M."/>
            <person name="Weitz H."/>
            <person name="Taylor A."/>
            <person name="Grigoriev I.V."/>
            <person name="Nagy L.G."/>
            <person name="Martin F."/>
            <person name="Kauserud H."/>
        </authorList>
    </citation>
    <scope>NUCLEOTIDE SEQUENCE</scope>
    <source>
        <strain evidence="6">CBHHK188m</strain>
    </source>
</reference>
<dbReference type="Pfam" id="PF01040">
    <property type="entry name" value="UbiA"/>
    <property type="match status" value="1"/>
</dbReference>
<dbReference type="InterPro" id="IPR000537">
    <property type="entry name" value="UbiA_prenyltransferase"/>
</dbReference>
<dbReference type="GO" id="GO:0016020">
    <property type="term" value="C:membrane"/>
    <property type="evidence" value="ECO:0007669"/>
    <property type="project" value="UniProtKB-SubCell"/>
</dbReference>
<feature type="transmembrane region" description="Helical" evidence="5">
    <location>
        <begin position="30"/>
        <end position="47"/>
    </location>
</feature>
<evidence type="ECO:0000256" key="1">
    <source>
        <dbReference type="ARBA" id="ARBA00004141"/>
    </source>
</evidence>
<organism evidence="6 7">
    <name type="scientific">Mycena maculata</name>
    <dbReference type="NCBI Taxonomy" id="230809"/>
    <lineage>
        <taxon>Eukaryota</taxon>
        <taxon>Fungi</taxon>
        <taxon>Dikarya</taxon>
        <taxon>Basidiomycota</taxon>
        <taxon>Agaricomycotina</taxon>
        <taxon>Agaricomycetes</taxon>
        <taxon>Agaricomycetidae</taxon>
        <taxon>Agaricales</taxon>
        <taxon>Marasmiineae</taxon>
        <taxon>Mycenaceae</taxon>
        <taxon>Mycena</taxon>
    </lineage>
</organism>
<keyword evidence="4 5" id="KW-0472">Membrane</keyword>
<evidence type="ECO:0000256" key="2">
    <source>
        <dbReference type="ARBA" id="ARBA00022692"/>
    </source>
</evidence>
<evidence type="ECO:0000313" key="6">
    <source>
        <dbReference type="EMBL" id="KAJ7730353.1"/>
    </source>
</evidence>
<dbReference type="EMBL" id="JARJLG010000191">
    <property type="protein sequence ID" value="KAJ7730353.1"/>
    <property type="molecule type" value="Genomic_DNA"/>
</dbReference>
<gene>
    <name evidence="6" type="ORF">DFH07DRAFT_848761</name>
</gene>
<dbReference type="GO" id="GO:0016765">
    <property type="term" value="F:transferase activity, transferring alkyl or aryl (other than methyl) groups"/>
    <property type="evidence" value="ECO:0007669"/>
    <property type="project" value="InterPro"/>
</dbReference>
<sequence length="292" mass="32366">MAVSTLTLLLNVLGQFFWTLVLFTYTDFKTIVIPVTIFASVAAPVRFTGRLFYAIFWTWLHLLQVDVSNQYKSIAEDRVNRPWRPLPGGRISPKSAAIMRWLLVPICILSSVPFGGEVVFSSLSLTALLVAHDEIGLGGHWAGKNIINSFGYLSFELGATQIMNANPQLDHIAVQSLVFNGLVILTTIHSQDFSDVDGDLALGRVTIPIYAPNLSRVFTPFALVAWSIFLGRLWNLGPASHCLLCGVGGAVGWRFFRFRASNDDANTFVAYTVWLLLTHILPAHVRWGVLSF</sequence>
<comment type="caution">
    <text evidence="6">The sequence shown here is derived from an EMBL/GenBank/DDBJ whole genome shotgun (WGS) entry which is preliminary data.</text>
</comment>
<evidence type="ECO:0000256" key="5">
    <source>
        <dbReference type="SAM" id="Phobius"/>
    </source>
</evidence>
<dbReference type="InterPro" id="IPR050475">
    <property type="entry name" value="Prenyltransferase_related"/>
</dbReference>
<accession>A0AAD7HX42</accession>
<dbReference type="PANTHER" id="PTHR42723:SF1">
    <property type="entry name" value="CHLOROPHYLL SYNTHASE, CHLOROPLASTIC"/>
    <property type="match status" value="1"/>
</dbReference>
<dbReference type="Proteomes" id="UP001215280">
    <property type="component" value="Unassembled WGS sequence"/>
</dbReference>